<dbReference type="AlphaFoldDB" id="A0AAD8BYX3"/>
<evidence type="ECO:0000313" key="2">
    <source>
        <dbReference type="Proteomes" id="UP001233172"/>
    </source>
</evidence>
<name>A0AAD8BYX3_BIOPF</name>
<proteinExistence type="predicted"/>
<gene>
    <name evidence="1" type="ORF">Bpfe_007013</name>
</gene>
<comment type="caution">
    <text evidence="1">The sequence shown here is derived from an EMBL/GenBank/DDBJ whole genome shotgun (WGS) entry which is preliminary data.</text>
</comment>
<dbReference type="Proteomes" id="UP001233172">
    <property type="component" value="Unassembled WGS sequence"/>
</dbReference>
<reference evidence="1" key="2">
    <citation type="submission" date="2023-04" db="EMBL/GenBank/DDBJ databases">
        <authorList>
            <person name="Bu L."/>
            <person name="Lu L."/>
            <person name="Laidemitt M.R."/>
            <person name="Zhang S.M."/>
            <person name="Mutuku M."/>
            <person name="Mkoji G."/>
            <person name="Steinauer M."/>
            <person name="Loker E.S."/>
        </authorList>
    </citation>
    <scope>NUCLEOTIDE SEQUENCE</scope>
    <source>
        <strain evidence="1">KasaAsao</strain>
        <tissue evidence="1">Whole Snail</tissue>
    </source>
</reference>
<evidence type="ECO:0000313" key="1">
    <source>
        <dbReference type="EMBL" id="KAK0063372.1"/>
    </source>
</evidence>
<protein>
    <submittedName>
        <fullName evidence="1">OVARIAN TUMOR DOMAIN-containing deubiquitinating enzyme 6</fullName>
    </submittedName>
</protein>
<accession>A0AAD8BYX3</accession>
<reference evidence="1" key="1">
    <citation type="journal article" date="2023" name="PLoS Negl. Trop. Dis.">
        <title>A genome sequence for Biomphalaria pfeifferi, the major vector snail for the human-infecting parasite Schistosoma mansoni.</title>
        <authorList>
            <person name="Bu L."/>
            <person name="Lu L."/>
            <person name="Laidemitt M.R."/>
            <person name="Zhang S.M."/>
            <person name="Mutuku M."/>
            <person name="Mkoji G."/>
            <person name="Steinauer M."/>
            <person name="Loker E.S."/>
        </authorList>
    </citation>
    <scope>NUCLEOTIDE SEQUENCE</scope>
    <source>
        <strain evidence="1">KasaAsao</strain>
    </source>
</reference>
<sequence>MEHFSMTINELFTITRKGQIQTMSENGCWTTTCELYVAATVLQRELYVFTPHSENTEYKWILIQPVFPHQEMLIGEAK</sequence>
<dbReference type="EMBL" id="JASAOG010000021">
    <property type="protein sequence ID" value="KAK0063372.1"/>
    <property type="molecule type" value="Genomic_DNA"/>
</dbReference>
<organism evidence="1 2">
    <name type="scientific">Biomphalaria pfeifferi</name>
    <name type="common">Bloodfluke planorb</name>
    <name type="synonym">Freshwater snail</name>
    <dbReference type="NCBI Taxonomy" id="112525"/>
    <lineage>
        <taxon>Eukaryota</taxon>
        <taxon>Metazoa</taxon>
        <taxon>Spiralia</taxon>
        <taxon>Lophotrochozoa</taxon>
        <taxon>Mollusca</taxon>
        <taxon>Gastropoda</taxon>
        <taxon>Heterobranchia</taxon>
        <taxon>Euthyneura</taxon>
        <taxon>Panpulmonata</taxon>
        <taxon>Hygrophila</taxon>
        <taxon>Lymnaeoidea</taxon>
        <taxon>Planorbidae</taxon>
        <taxon>Biomphalaria</taxon>
    </lineage>
</organism>
<feature type="non-terminal residue" evidence="1">
    <location>
        <position position="1"/>
    </location>
</feature>
<keyword evidence="2" id="KW-1185">Reference proteome</keyword>